<dbReference type="PANTHER" id="PTHR46411">
    <property type="entry name" value="FAMILY ATPASE, PUTATIVE-RELATED"/>
    <property type="match status" value="1"/>
</dbReference>
<dbReference type="InterPro" id="IPR027417">
    <property type="entry name" value="P-loop_NTPase"/>
</dbReference>
<accession>A0A8J7JAM6</accession>
<organism evidence="2 3">
    <name type="scientific">Lusitaniella coriacea LEGE 07157</name>
    <dbReference type="NCBI Taxonomy" id="945747"/>
    <lineage>
        <taxon>Bacteria</taxon>
        <taxon>Bacillati</taxon>
        <taxon>Cyanobacteriota</taxon>
        <taxon>Cyanophyceae</taxon>
        <taxon>Spirulinales</taxon>
        <taxon>Lusitaniellaceae</taxon>
        <taxon>Lusitaniella</taxon>
    </lineage>
</organism>
<keyword evidence="2" id="KW-0067">ATP-binding</keyword>
<reference evidence="2" key="1">
    <citation type="submission" date="2020-10" db="EMBL/GenBank/DDBJ databases">
        <authorList>
            <person name="Castelo-Branco R."/>
            <person name="Eusebio N."/>
            <person name="Adriana R."/>
            <person name="Vieira A."/>
            <person name="Brugerolle De Fraissinette N."/>
            <person name="Rezende De Castro R."/>
            <person name="Schneider M.P."/>
            <person name="Vasconcelos V."/>
            <person name="Leao P.N."/>
        </authorList>
    </citation>
    <scope>NUCLEOTIDE SEQUENCE</scope>
    <source>
        <strain evidence="2">LEGE 07157</strain>
    </source>
</reference>
<dbReference type="SMART" id="SM00382">
    <property type="entry name" value="AAA"/>
    <property type="match status" value="1"/>
</dbReference>
<dbReference type="SUPFAM" id="SSF52540">
    <property type="entry name" value="P-loop containing nucleoside triphosphate hydrolases"/>
    <property type="match status" value="1"/>
</dbReference>
<dbReference type="PANTHER" id="PTHR46411:SF3">
    <property type="entry name" value="AAA+ ATPASE DOMAIN-CONTAINING PROTEIN"/>
    <property type="match status" value="1"/>
</dbReference>
<proteinExistence type="predicted"/>
<evidence type="ECO:0000313" key="2">
    <source>
        <dbReference type="EMBL" id="MBE9116385.1"/>
    </source>
</evidence>
<dbReference type="Gene3D" id="3.40.50.300">
    <property type="entry name" value="P-loop containing nucleotide triphosphate hydrolases"/>
    <property type="match status" value="1"/>
</dbReference>
<evidence type="ECO:0000313" key="3">
    <source>
        <dbReference type="Proteomes" id="UP000654482"/>
    </source>
</evidence>
<dbReference type="InterPro" id="IPR011990">
    <property type="entry name" value="TPR-like_helical_dom_sf"/>
</dbReference>
<gene>
    <name evidence="2" type="ORF">IQ249_10790</name>
</gene>
<dbReference type="InterPro" id="IPR054472">
    <property type="entry name" value="WHD"/>
</dbReference>
<dbReference type="InterPro" id="IPR003593">
    <property type="entry name" value="AAA+_ATPase"/>
</dbReference>
<dbReference type="InterPro" id="IPR003959">
    <property type="entry name" value="ATPase_AAA_core"/>
</dbReference>
<dbReference type="Pfam" id="PF22977">
    <property type="entry name" value="WHD"/>
    <property type="match status" value="1"/>
</dbReference>
<sequence length="726" mass="80763">MGDDAEALDYLDDSLRLYGETSENLLHQAACYFRLGEKVDALATLERTLVLQPQLNAARILKQAIETDNDAVESVLQVALSQDRDLSFITHANTLDPLSLSLSGLKQVLERYIEGQPPTGTVLETEPIPLSQLGEKFQLSPFERAILLLCVGLEIEPNFQSLCAKAQGDAQKPYATLGLALSALPGADWSVLSPQNALHYWQLVRMEPGRLLTESPLKIDRGILCYLLGEPSLAPQLADLVTIVSPQGIALPPSHRAIAQQIVTAWSASPPHQRLPLIALNGTDETTNANIATIACDFLGFQLVTLSAAVLPASPHDLKELQRCWEREAILTHSVLLLDREMATDPAQEGAIALFLETLNTPVIFSSRDRKPPLRRSILIFDVPKLPHEEQIALWNAYLQNSAEKLGHYGSVLATQFSLTPTAIQTVCLQVNEREDDATFREHLWHLCRLQARPNLDDLAQRIEATATWNELVLPDRERQILKDMAAHLKYRAQVYQDWGFAKKGDRGLGISALFYGESGTGKTMAAEVLAADCNLDLYRIDLSTVVSKYIGETEKNLRRIFDAAETGGVILLFDEADALFGKRTEIKDSRDRHANIEVSYLLQRMETYQGLAILTSNLKDSLDKAFLRRLRFMLPFPFPDSDARSAIWQGIFPTQTPTQGLDYTKLGQLKVAGGNIRNIALNAAFLAAQNNSPVTMEWIRQAAQREYLKLEKLLTNEEIRGWSGD</sequence>
<evidence type="ECO:0000259" key="1">
    <source>
        <dbReference type="SMART" id="SM00382"/>
    </source>
</evidence>
<keyword evidence="2" id="KW-0547">Nucleotide-binding</keyword>
<comment type="caution">
    <text evidence="2">The sequence shown here is derived from an EMBL/GenBank/DDBJ whole genome shotgun (WGS) entry which is preliminary data.</text>
</comment>
<dbReference type="CDD" id="cd19481">
    <property type="entry name" value="RecA-like_protease"/>
    <property type="match status" value="1"/>
</dbReference>
<dbReference type="AlphaFoldDB" id="A0A8J7JAM6"/>
<dbReference type="EMBL" id="JADEWZ010000014">
    <property type="protein sequence ID" value="MBE9116385.1"/>
    <property type="molecule type" value="Genomic_DNA"/>
</dbReference>
<dbReference type="Proteomes" id="UP000654482">
    <property type="component" value="Unassembled WGS sequence"/>
</dbReference>
<feature type="domain" description="AAA+ ATPase" evidence="1">
    <location>
        <begin position="509"/>
        <end position="641"/>
    </location>
</feature>
<dbReference type="SUPFAM" id="SSF48452">
    <property type="entry name" value="TPR-like"/>
    <property type="match status" value="1"/>
</dbReference>
<dbReference type="GO" id="GO:0016887">
    <property type="term" value="F:ATP hydrolysis activity"/>
    <property type="evidence" value="ECO:0007669"/>
    <property type="project" value="InterPro"/>
</dbReference>
<dbReference type="Gene3D" id="1.25.40.10">
    <property type="entry name" value="Tetratricopeptide repeat domain"/>
    <property type="match status" value="1"/>
</dbReference>
<dbReference type="Pfam" id="PF00004">
    <property type="entry name" value="AAA"/>
    <property type="match status" value="1"/>
</dbReference>
<name>A0A8J7JAM6_9CYAN</name>
<keyword evidence="3" id="KW-1185">Reference proteome</keyword>
<dbReference type="GO" id="GO:0005524">
    <property type="term" value="F:ATP binding"/>
    <property type="evidence" value="ECO:0007669"/>
    <property type="project" value="UniProtKB-KW"/>
</dbReference>
<protein>
    <submittedName>
        <fullName evidence="2">ATP-binding protein</fullName>
    </submittedName>
</protein>